<protein>
    <submittedName>
        <fullName evidence="2">Uncharacterized protein</fullName>
    </submittedName>
</protein>
<reference evidence="2 3" key="1">
    <citation type="submission" date="2019-07" db="EMBL/GenBank/DDBJ databases">
        <title>New species of Amycolatopsis and Streptomyces.</title>
        <authorList>
            <person name="Duangmal K."/>
            <person name="Teo W.F.A."/>
            <person name="Lipun K."/>
        </authorList>
    </citation>
    <scope>NUCLEOTIDE SEQUENCE [LARGE SCALE GENOMIC DNA]</scope>
    <source>
        <strain evidence="2 3">NBRC 109810</strain>
    </source>
</reference>
<gene>
    <name evidence="2" type="ORF">FNH09_13370</name>
</gene>
<evidence type="ECO:0000256" key="1">
    <source>
        <dbReference type="SAM" id="MobiDB-lite"/>
    </source>
</evidence>
<proteinExistence type="predicted"/>
<keyword evidence="3" id="KW-1185">Reference proteome</keyword>
<feature type="compositionally biased region" description="Basic and acidic residues" evidence="1">
    <location>
        <begin position="188"/>
        <end position="199"/>
    </location>
</feature>
<dbReference type="OrthoDB" id="4082200at2"/>
<dbReference type="RefSeq" id="WP_152887481.1">
    <property type="nucleotide sequence ID" value="NZ_VJZD01000043.1"/>
</dbReference>
<feature type="compositionally biased region" description="Low complexity" evidence="1">
    <location>
        <begin position="172"/>
        <end position="187"/>
    </location>
</feature>
<sequence>MARRDFERILGELGDIRQAVHDSSTGLTGLRKDQEDLRRKVLETVQQGTAGLREENRELRRRQEKMLTDLADARTGVEALRRELAQAFSHILGAADPARVAERGSSLELVEREPRPLDVADVEAGDGWREEAVNEIPGPVSDGEEEQRARDGLPEVVTAPASATQVSPAVDATSAEPSAGSAAPASGDAERQREEDRAQHLESVLRAAAIASARVICHRDTWSFLIEQTSQHPHFRLPDRINDLDDGMIETSLSGRSVLAVLVTKRKVSDDHASVDKDVATWALACAVYQRARMAVTDTTRTRLDGAQVTTIVLDDRPTTTSQAA</sequence>
<feature type="region of interest" description="Disordered" evidence="1">
    <location>
        <begin position="121"/>
        <end position="199"/>
    </location>
</feature>
<evidence type="ECO:0000313" key="2">
    <source>
        <dbReference type="EMBL" id="MPY32237.1"/>
    </source>
</evidence>
<name>A0A5N8VAJ9_9ACTN</name>
<dbReference type="EMBL" id="VJZD01000043">
    <property type="protein sequence ID" value="MPY32237.1"/>
    <property type="molecule type" value="Genomic_DNA"/>
</dbReference>
<comment type="caution">
    <text evidence="2">The sequence shown here is derived from an EMBL/GenBank/DDBJ whole genome shotgun (WGS) entry which is preliminary data.</text>
</comment>
<organism evidence="2 3">
    <name type="scientific">Streptomyces adustus</name>
    <dbReference type="NCBI Taxonomy" id="1609272"/>
    <lineage>
        <taxon>Bacteria</taxon>
        <taxon>Bacillati</taxon>
        <taxon>Actinomycetota</taxon>
        <taxon>Actinomycetes</taxon>
        <taxon>Kitasatosporales</taxon>
        <taxon>Streptomycetaceae</taxon>
        <taxon>Streptomyces</taxon>
    </lineage>
</organism>
<accession>A0A5N8VAJ9</accession>
<evidence type="ECO:0000313" key="3">
    <source>
        <dbReference type="Proteomes" id="UP000325849"/>
    </source>
</evidence>
<dbReference type="Proteomes" id="UP000325849">
    <property type="component" value="Unassembled WGS sequence"/>
</dbReference>
<dbReference type="AlphaFoldDB" id="A0A5N8VAJ9"/>